<proteinExistence type="predicted"/>
<keyword evidence="3" id="KW-1185">Reference proteome</keyword>
<feature type="region of interest" description="Disordered" evidence="1">
    <location>
        <begin position="189"/>
        <end position="208"/>
    </location>
</feature>
<dbReference type="EMBL" id="JBFOLK010000002">
    <property type="protein sequence ID" value="KAL2532472.1"/>
    <property type="molecule type" value="Genomic_DNA"/>
</dbReference>
<dbReference type="AlphaFoldDB" id="A0ABD1V571"/>
<evidence type="ECO:0000313" key="3">
    <source>
        <dbReference type="Proteomes" id="UP001604336"/>
    </source>
</evidence>
<gene>
    <name evidence="2" type="ORF">Adt_05823</name>
</gene>
<sequence>MFVGDFFVVHQANIARYDATSEIDEDNILVGDFIATHEANTTKYNTTSEIDEEVDTIMVLSAKIDSLAHKVDSMSHLVNMMQKKKSTCEECGTTYFSVSAARKESFSGRHVGKFIEEIEQYVNKREINFQNQGASIKNLETKVGQIVVAILDRVPGTLPSNTVVNPKEHVKAIPTRSGVQLSDIHVKRPVANKENVPSTDEEHVEQTE</sequence>
<comment type="caution">
    <text evidence="2">The sequence shown here is derived from an EMBL/GenBank/DDBJ whole genome shotgun (WGS) entry which is preliminary data.</text>
</comment>
<organism evidence="2 3">
    <name type="scientific">Abeliophyllum distichum</name>
    <dbReference type="NCBI Taxonomy" id="126358"/>
    <lineage>
        <taxon>Eukaryota</taxon>
        <taxon>Viridiplantae</taxon>
        <taxon>Streptophyta</taxon>
        <taxon>Embryophyta</taxon>
        <taxon>Tracheophyta</taxon>
        <taxon>Spermatophyta</taxon>
        <taxon>Magnoliopsida</taxon>
        <taxon>eudicotyledons</taxon>
        <taxon>Gunneridae</taxon>
        <taxon>Pentapetalae</taxon>
        <taxon>asterids</taxon>
        <taxon>lamiids</taxon>
        <taxon>Lamiales</taxon>
        <taxon>Oleaceae</taxon>
        <taxon>Forsythieae</taxon>
        <taxon>Abeliophyllum</taxon>
    </lineage>
</organism>
<accession>A0ABD1V571</accession>
<name>A0ABD1V571_9LAMI</name>
<evidence type="ECO:0000256" key="1">
    <source>
        <dbReference type="SAM" id="MobiDB-lite"/>
    </source>
</evidence>
<reference evidence="3" key="1">
    <citation type="submission" date="2024-07" db="EMBL/GenBank/DDBJ databases">
        <title>Two chromosome-level genome assemblies of Korean endemic species Abeliophyllum distichum and Forsythia ovata (Oleaceae).</title>
        <authorList>
            <person name="Jang H."/>
        </authorList>
    </citation>
    <scope>NUCLEOTIDE SEQUENCE [LARGE SCALE GENOMIC DNA]</scope>
</reference>
<evidence type="ECO:0000313" key="2">
    <source>
        <dbReference type="EMBL" id="KAL2532472.1"/>
    </source>
</evidence>
<protein>
    <submittedName>
        <fullName evidence="2">Uncharacterized protein</fullName>
    </submittedName>
</protein>
<dbReference type="Proteomes" id="UP001604336">
    <property type="component" value="Unassembled WGS sequence"/>
</dbReference>